<dbReference type="InterPro" id="IPR011146">
    <property type="entry name" value="HIT-like"/>
</dbReference>
<evidence type="ECO:0000256" key="3">
    <source>
        <dbReference type="PROSITE-ProRule" id="PRU00464"/>
    </source>
</evidence>
<evidence type="ECO:0000256" key="2">
    <source>
        <dbReference type="PIRSR" id="PIRSR601310-3"/>
    </source>
</evidence>
<dbReference type="InterPro" id="IPR019808">
    <property type="entry name" value="Histidine_triad_CS"/>
</dbReference>
<evidence type="ECO:0000313" key="5">
    <source>
        <dbReference type="EMBL" id="ABD45913.1"/>
    </source>
</evidence>
<feature type="short sequence motif" description="Histidine triad motif" evidence="2 3">
    <location>
        <begin position="102"/>
        <end position="106"/>
    </location>
</feature>
<dbReference type="HOGENOM" id="CLU_056776_8_1_5"/>
<dbReference type="InterPro" id="IPR001310">
    <property type="entry name" value="Histidine_triad_HIT"/>
</dbReference>
<feature type="active site" description="Tele-AMP-histidine intermediate" evidence="1">
    <location>
        <position position="104"/>
    </location>
</feature>
<dbReference type="CDD" id="cd01276">
    <property type="entry name" value="PKCI_related"/>
    <property type="match status" value="1"/>
</dbReference>
<dbReference type="Gene3D" id="3.30.428.10">
    <property type="entry name" value="HIT-like"/>
    <property type="match status" value="1"/>
</dbReference>
<name>Q2GDZ7_EHRS3</name>
<reference evidence="5 6" key="1">
    <citation type="journal article" date="2006" name="PLoS Genet.">
        <title>Comparative genomics of emerging human ehrlichiosis agents.</title>
        <authorList>
            <person name="Dunning Hotopp J.C."/>
            <person name="Lin M."/>
            <person name="Madupu R."/>
            <person name="Crabtree J."/>
            <person name="Angiuoli S.V."/>
            <person name="Eisen J.A."/>
            <person name="Seshadri R."/>
            <person name="Ren Q."/>
            <person name="Wu M."/>
            <person name="Utterback T.R."/>
            <person name="Smith S."/>
            <person name="Lewis M."/>
            <person name="Khouri H."/>
            <person name="Zhang C."/>
            <person name="Niu H."/>
            <person name="Lin Q."/>
            <person name="Ohashi N."/>
            <person name="Zhi N."/>
            <person name="Nelson W."/>
            <person name="Brinkac L.M."/>
            <person name="Dodson R.J."/>
            <person name="Rosovitz M.J."/>
            <person name="Sundaram J."/>
            <person name="Daugherty S.C."/>
            <person name="Davidsen T."/>
            <person name="Durkin A.S."/>
            <person name="Gwinn M."/>
            <person name="Haft D.H."/>
            <person name="Selengut J.D."/>
            <person name="Sullivan S.A."/>
            <person name="Zafar N."/>
            <person name="Zhou L."/>
            <person name="Benahmed F."/>
            <person name="Forberger H."/>
            <person name="Halpin R."/>
            <person name="Mulligan S."/>
            <person name="Robinson J."/>
            <person name="White O."/>
            <person name="Rikihisa Y."/>
            <person name="Tettelin H."/>
        </authorList>
    </citation>
    <scope>NUCLEOTIDE SEQUENCE [LARGE SCALE GENOMIC DNA]</scope>
    <source>
        <strain evidence="6">ATCC VR-367 / Miyayama</strain>
    </source>
</reference>
<dbReference type="RefSeq" id="WP_011451805.1">
    <property type="nucleotide sequence ID" value="NC_007798.1"/>
</dbReference>
<dbReference type="EMBL" id="CP000237">
    <property type="protein sequence ID" value="ABD45913.1"/>
    <property type="molecule type" value="Genomic_DNA"/>
</dbReference>
<dbReference type="PROSITE" id="PS51084">
    <property type="entry name" value="HIT_2"/>
    <property type="match status" value="1"/>
</dbReference>
<dbReference type="PROSITE" id="PS00892">
    <property type="entry name" value="HIT_1"/>
    <property type="match status" value="1"/>
</dbReference>
<protein>
    <submittedName>
        <fullName evidence="5">HIT domain protein</fullName>
    </submittedName>
</protein>
<dbReference type="Proteomes" id="UP000001942">
    <property type="component" value="Chromosome"/>
</dbReference>
<gene>
    <name evidence="5" type="ordered locus">NSE_0413</name>
</gene>
<organism evidence="5 6">
    <name type="scientific">Ehrlichia sennetsu (strain ATCC VR-367 / Miyayama)</name>
    <name type="common">Neorickettsia sennetsu</name>
    <dbReference type="NCBI Taxonomy" id="222891"/>
    <lineage>
        <taxon>Bacteria</taxon>
        <taxon>Pseudomonadati</taxon>
        <taxon>Pseudomonadota</taxon>
        <taxon>Alphaproteobacteria</taxon>
        <taxon>Rickettsiales</taxon>
        <taxon>Anaplasmataceae</taxon>
        <taxon>Ehrlichia</taxon>
    </lineage>
</organism>
<evidence type="ECO:0000256" key="1">
    <source>
        <dbReference type="PIRSR" id="PIRSR601310-1"/>
    </source>
</evidence>
<feature type="domain" description="HIT" evidence="4">
    <location>
        <begin position="9"/>
        <end position="117"/>
    </location>
</feature>
<proteinExistence type="predicted"/>
<dbReference type="SUPFAM" id="SSF54197">
    <property type="entry name" value="HIT-like"/>
    <property type="match status" value="1"/>
</dbReference>
<evidence type="ECO:0000259" key="4">
    <source>
        <dbReference type="PROSITE" id="PS51084"/>
    </source>
</evidence>
<dbReference type="KEGG" id="nse:NSE_0413"/>
<dbReference type="OrthoDB" id="9784774at2"/>
<dbReference type="eggNOG" id="COG0537">
    <property type="taxonomic scope" value="Bacteria"/>
</dbReference>
<sequence>MSMYDQQNVFARILRRELPSRVVYEDDGVLAFYDAFPKAPVHVLVIPKGQFVSFSDFISTAPIEVASFFSKVGHVIDLLGVKEAGYRLITNHGEDGGQIVKHFHVHILAGKKMSDIA</sequence>
<accession>Q2GDZ7</accession>
<dbReference type="Pfam" id="PF01230">
    <property type="entry name" value="HIT"/>
    <property type="match status" value="1"/>
</dbReference>
<evidence type="ECO:0000313" key="6">
    <source>
        <dbReference type="Proteomes" id="UP000001942"/>
    </source>
</evidence>
<dbReference type="PRINTS" id="PR00332">
    <property type="entry name" value="HISTRIAD"/>
</dbReference>
<dbReference type="GO" id="GO:0003824">
    <property type="term" value="F:catalytic activity"/>
    <property type="evidence" value="ECO:0007669"/>
    <property type="project" value="InterPro"/>
</dbReference>
<keyword evidence="6" id="KW-1185">Reference proteome</keyword>
<dbReference type="STRING" id="222891.NSE_0413"/>
<dbReference type="InterPro" id="IPR036265">
    <property type="entry name" value="HIT-like_sf"/>
</dbReference>
<dbReference type="PANTHER" id="PTHR23089">
    <property type="entry name" value="HISTIDINE TRIAD HIT PROTEIN"/>
    <property type="match status" value="1"/>
</dbReference>
<dbReference type="AlphaFoldDB" id="Q2GDZ7"/>